<dbReference type="EC" id="5.1.3.3" evidence="4 8"/>
<dbReference type="PANTHER" id="PTHR10091">
    <property type="entry name" value="ALDOSE-1-EPIMERASE"/>
    <property type="match status" value="1"/>
</dbReference>
<dbReference type="EMBL" id="RXNT01000004">
    <property type="protein sequence ID" value="RTR33977.1"/>
    <property type="molecule type" value="Genomic_DNA"/>
</dbReference>
<dbReference type="InterPro" id="IPR008183">
    <property type="entry name" value="Aldose_1/G6P_1-epimerase"/>
</dbReference>
<keyword evidence="13" id="KW-1185">Reference proteome</keyword>
<keyword evidence="6 8" id="KW-0413">Isomerase</keyword>
<dbReference type="InterPro" id="IPR018052">
    <property type="entry name" value="Ald1_epimerase_CS"/>
</dbReference>
<reference evidence="12 13" key="1">
    <citation type="submission" date="2018-12" db="EMBL/GenBank/DDBJ databases">
        <title>Bacillus yapensis draft genome sequence.</title>
        <authorList>
            <person name="Yu L."/>
            <person name="Xu X."/>
            <person name="Tang X."/>
        </authorList>
    </citation>
    <scope>NUCLEOTIDE SEQUENCE [LARGE SCALE GENOMIC DNA]</scope>
    <source>
        <strain evidence="12 13">XXST-01</strain>
    </source>
</reference>
<feature type="binding site" evidence="11">
    <location>
        <begin position="179"/>
        <end position="181"/>
    </location>
    <ligand>
        <name>beta-D-galactose</name>
        <dbReference type="ChEBI" id="CHEBI:27667"/>
    </ligand>
</feature>
<evidence type="ECO:0000313" key="13">
    <source>
        <dbReference type="Proteomes" id="UP000271374"/>
    </source>
</evidence>
<protein>
    <recommendedName>
        <fullName evidence="5 8">Aldose 1-epimerase</fullName>
        <ecNumber evidence="4 8">5.1.3.3</ecNumber>
    </recommendedName>
</protein>
<name>A0A3S0IJM5_9BACI</name>
<evidence type="ECO:0000256" key="2">
    <source>
        <dbReference type="ARBA" id="ARBA00005028"/>
    </source>
</evidence>
<keyword evidence="7 8" id="KW-0119">Carbohydrate metabolism</keyword>
<dbReference type="InterPro" id="IPR014718">
    <property type="entry name" value="GH-type_carb-bd"/>
</dbReference>
<evidence type="ECO:0000256" key="8">
    <source>
        <dbReference type="PIRNR" id="PIRNR005096"/>
    </source>
</evidence>
<comment type="similarity">
    <text evidence="3 8">Belongs to the aldose epimerase family.</text>
</comment>
<comment type="caution">
    <text evidence="12">The sequence shown here is derived from an EMBL/GenBank/DDBJ whole genome shotgun (WGS) entry which is preliminary data.</text>
</comment>
<dbReference type="GO" id="GO:0004034">
    <property type="term" value="F:aldose 1-epimerase activity"/>
    <property type="evidence" value="ECO:0007669"/>
    <property type="project" value="UniProtKB-EC"/>
</dbReference>
<dbReference type="GO" id="GO:0005737">
    <property type="term" value="C:cytoplasm"/>
    <property type="evidence" value="ECO:0007669"/>
    <property type="project" value="TreeGrafter"/>
</dbReference>
<evidence type="ECO:0000256" key="3">
    <source>
        <dbReference type="ARBA" id="ARBA00006206"/>
    </source>
</evidence>
<comment type="catalytic activity">
    <reaction evidence="1 8">
        <text>alpha-D-glucose = beta-D-glucose</text>
        <dbReference type="Rhea" id="RHEA:10264"/>
        <dbReference type="ChEBI" id="CHEBI:15903"/>
        <dbReference type="ChEBI" id="CHEBI:17925"/>
        <dbReference type="EC" id="5.1.3.3"/>
    </reaction>
</comment>
<proteinExistence type="inferred from homology"/>
<comment type="pathway">
    <text evidence="2 8">Carbohydrate metabolism; hexose metabolism.</text>
</comment>
<evidence type="ECO:0000256" key="4">
    <source>
        <dbReference type="ARBA" id="ARBA00013185"/>
    </source>
</evidence>
<dbReference type="RefSeq" id="WP_126407775.1">
    <property type="nucleotide sequence ID" value="NZ_RXNT01000004.1"/>
</dbReference>
<dbReference type="PIRSF" id="PIRSF005096">
    <property type="entry name" value="GALM"/>
    <property type="match status" value="1"/>
</dbReference>
<dbReference type="GO" id="GO:0030246">
    <property type="term" value="F:carbohydrate binding"/>
    <property type="evidence" value="ECO:0007669"/>
    <property type="project" value="InterPro"/>
</dbReference>
<dbReference type="SUPFAM" id="SSF74650">
    <property type="entry name" value="Galactose mutarotase-like"/>
    <property type="match status" value="1"/>
</dbReference>
<dbReference type="InterPro" id="IPR011013">
    <property type="entry name" value="Gal_mutarotase_sf_dom"/>
</dbReference>
<evidence type="ECO:0000256" key="9">
    <source>
        <dbReference type="PIRSR" id="PIRSR005096-1"/>
    </source>
</evidence>
<feature type="active site" description="Proton acceptor" evidence="9">
    <location>
        <position position="313"/>
    </location>
</feature>
<sequence length="348" mass="39293">MNVTKTIFGEIDNRRVESYTITNNHGMTVKFINYGCIITDIMVPDREGKLENVVLGYDTIEEYLNERAYFGAIIGRVAGRITGAQFELDGETYTLEQNENSNHLHGGFHGFNRVIWDAAIIEEQDTKGVEFTYVSQDGEGGYPGTLKMSVKYLLNNENEFTIHITGLSDKKTILNCTNHSYFNLSGDIKRDILDHTLTLKCEKFLPINEQLLPTGDLADVAGTPFDFQNGQKIREGTRTEYPQNLLAGKGYDHPFVLDANQDQEILLEDQESGRMLIVETNQPGVVIYTSNQLQGDFKIRGVQAQPYLGICLETQGLPDAIHHPHFPTIVLEKEKQYNAITKYRFGVI</sequence>
<evidence type="ECO:0000256" key="6">
    <source>
        <dbReference type="ARBA" id="ARBA00023235"/>
    </source>
</evidence>
<gene>
    <name evidence="12" type="ORF">EKG37_07125</name>
</gene>
<accession>A0A3S0IJM5</accession>
<evidence type="ECO:0000256" key="10">
    <source>
        <dbReference type="PIRSR" id="PIRSR005096-2"/>
    </source>
</evidence>
<dbReference type="PANTHER" id="PTHR10091:SF0">
    <property type="entry name" value="GALACTOSE MUTAROTASE"/>
    <property type="match status" value="1"/>
</dbReference>
<dbReference type="NCBIfam" id="NF008277">
    <property type="entry name" value="PRK11055.1"/>
    <property type="match status" value="1"/>
</dbReference>
<organism evidence="12 13">
    <name type="scientific">Bacillus yapensis</name>
    <dbReference type="NCBI Taxonomy" id="2492960"/>
    <lineage>
        <taxon>Bacteria</taxon>
        <taxon>Bacillati</taxon>
        <taxon>Bacillota</taxon>
        <taxon>Bacilli</taxon>
        <taxon>Bacillales</taxon>
        <taxon>Bacillaceae</taxon>
        <taxon>Bacillus</taxon>
    </lineage>
</organism>
<dbReference type="Pfam" id="PF01263">
    <property type="entry name" value="Aldose_epim"/>
    <property type="match status" value="1"/>
</dbReference>
<dbReference type="GO" id="GO:0033499">
    <property type="term" value="P:galactose catabolic process via UDP-galactose, Leloir pathway"/>
    <property type="evidence" value="ECO:0007669"/>
    <property type="project" value="TreeGrafter"/>
</dbReference>
<dbReference type="AlphaFoldDB" id="A0A3S0IJM5"/>
<evidence type="ECO:0000313" key="12">
    <source>
        <dbReference type="EMBL" id="RTR33977.1"/>
    </source>
</evidence>
<dbReference type="Gene3D" id="2.70.98.10">
    <property type="match status" value="1"/>
</dbReference>
<dbReference type="GO" id="GO:0006006">
    <property type="term" value="P:glucose metabolic process"/>
    <property type="evidence" value="ECO:0007669"/>
    <property type="project" value="TreeGrafter"/>
</dbReference>
<evidence type="ECO:0000256" key="7">
    <source>
        <dbReference type="ARBA" id="ARBA00023277"/>
    </source>
</evidence>
<dbReference type="CDD" id="cd09019">
    <property type="entry name" value="galactose_mutarotase_like"/>
    <property type="match status" value="1"/>
</dbReference>
<dbReference type="InterPro" id="IPR015443">
    <property type="entry name" value="Aldose_1-epimerase"/>
</dbReference>
<dbReference type="InterPro" id="IPR047215">
    <property type="entry name" value="Galactose_mutarotase-like"/>
</dbReference>
<dbReference type="Proteomes" id="UP000271374">
    <property type="component" value="Unassembled WGS sequence"/>
</dbReference>
<evidence type="ECO:0000256" key="11">
    <source>
        <dbReference type="PIRSR" id="PIRSR005096-3"/>
    </source>
</evidence>
<evidence type="ECO:0000256" key="5">
    <source>
        <dbReference type="ARBA" id="ARBA00014165"/>
    </source>
</evidence>
<evidence type="ECO:0000256" key="1">
    <source>
        <dbReference type="ARBA" id="ARBA00001614"/>
    </source>
</evidence>
<dbReference type="UniPathway" id="UPA00242"/>
<dbReference type="PROSITE" id="PS00545">
    <property type="entry name" value="ALDOSE_1_EPIMERASE"/>
    <property type="match status" value="1"/>
</dbReference>
<dbReference type="OrthoDB" id="9779408at2"/>
<feature type="active site" description="Proton donor" evidence="9">
    <location>
        <position position="179"/>
    </location>
</feature>
<feature type="binding site" evidence="10">
    <location>
        <position position="252"/>
    </location>
    <ligand>
        <name>beta-D-galactose</name>
        <dbReference type="ChEBI" id="CHEBI:27667"/>
    </ligand>
</feature>